<feature type="transmembrane region" description="Helical" evidence="1">
    <location>
        <begin position="83"/>
        <end position="106"/>
    </location>
</feature>
<feature type="transmembrane region" description="Helical" evidence="1">
    <location>
        <begin position="169"/>
        <end position="191"/>
    </location>
</feature>
<evidence type="ECO:0000256" key="1">
    <source>
        <dbReference type="SAM" id="Phobius"/>
    </source>
</evidence>
<protein>
    <submittedName>
        <fullName evidence="2">Uncharacterized protein</fullName>
    </submittedName>
</protein>
<dbReference type="KEGG" id="bpro:PMF13cell1_00271"/>
<reference evidence="2 3" key="1">
    <citation type="submission" date="2019-01" db="EMBL/GenBank/DDBJ databases">
        <title>PMF-metabolizing Aryl O-demethylase.</title>
        <authorList>
            <person name="Kim M."/>
        </authorList>
    </citation>
    <scope>NUCLEOTIDE SEQUENCE [LARGE SCALE GENOMIC DNA]</scope>
    <source>
        <strain evidence="2 3">PMF1</strain>
    </source>
</reference>
<dbReference type="EMBL" id="CP035945">
    <property type="protein sequence ID" value="QBE94778.1"/>
    <property type="molecule type" value="Genomic_DNA"/>
</dbReference>
<gene>
    <name evidence="2" type="ORF">PMF13cell1_00271</name>
</gene>
<sequence length="232" mass="26402">MDRKNIYKLFYGAVLLLVLGFCVRVGADFFEYNVSNSAPFYIYVIMRGLEFLLPGLVLFLAAGVVKKKYGNAEERTETGRIRFLFLVLAVVVAVYTAYGFVTDIYINDFIDRHLRNHVTIIGGADGPTSVFVAYNIPMIGNWMMSGGFTLGCIDAYLYMKSKSRKRSSLILPVIASALGILGAGIWIFRFWDIFQYWEMTWEYNFPAVLMLLELALPIVILILRIKQVKNIL</sequence>
<keyword evidence="1" id="KW-0812">Transmembrane</keyword>
<feature type="transmembrane region" description="Helical" evidence="1">
    <location>
        <begin position="203"/>
        <end position="223"/>
    </location>
</feature>
<dbReference type="RefSeq" id="WP_165392327.1">
    <property type="nucleotide sequence ID" value="NZ_CP035945.1"/>
</dbReference>
<feature type="transmembrane region" description="Helical" evidence="1">
    <location>
        <begin position="40"/>
        <end position="62"/>
    </location>
</feature>
<feature type="transmembrane region" description="Helical" evidence="1">
    <location>
        <begin position="139"/>
        <end position="157"/>
    </location>
</feature>
<evidence type="ECO:0000313" key="2">
    <source>
        <dbReference type="EMBL" id="QBE94778.1"/>
    </source>
</evidence>
<keyword evidence="1" id="KW-0472">Membrane</keyword>
<proteinExistence type="predicted"/>
<evidence type="ECO:0000313" key="3">
    <source>
        <dbReference type="Proteomes" id="UP000289794"/>
    </source>
</evidence>
<dbReference type="Proteomes" id="UP000289794">
    <property type="component" value="Chromosome"/>
</dbReference>
<name>A0A4V0Z6X1_9FIRM</name>
<dbReference type="AlphaFoldDB" id="A0A4V0Z6X1"/>
<organism evidence="2 3">
    <name type="scientific">Blautia producta</name>
    <dbReference type="NCBI Taxonomy" id="33035"/>
    <lineage>
        <taxon>Bacteria</taxon>
        <taxon>Bacillati</taxon>
        <taxon>Bacillota</taxon>
        <taxon>Clostridia</taxon>
        <taxon>Lachnospirales</taxon>
        <taxon>Lachnospiraceae</taxon>
        <taxon>Blautia</taxon>
    </lineage>
</organism>
<accession>A0A4V0Z6X1</accession>
<keyword evidence="1" id="KW-1133">Transmembrane helix</keyword>